<organism evidence="2 3">
    <name type="scientific">Suillus fuscotomentosus</name>
    <dbReference type="NCBI Taxonomy" id="1912939"/>
    <lineage>
        <taxon>Eukaryota</taxon>
        <taxon>Fungi</taxon>
        <taxon>Dikarya</taxon>
        <taxon>Basidiomycota</taxon>
        <taxon>Agaricomycotina</taxon>
        <taxon>Agaricomycetes</taxon>
        <taxon>Agaricomycetidae</taxon>
        <taxon>Boletales</taxon>
        <taxon>Suillineae</taxon>
        <taxon>Suillaceae</taxon>
        <taxon>Suillus</taxon>
    </lineage>
</organism>
<dbReference type="Proteomes" id="UP001195769">
    <property type="component" value="Unassembled WGS sequence"/>
</dbReference>
<sequence length="905" mass="102584">MRVHSPSPIPVEELDQPPVFEGDIFGTYEEGDLEWPDNKNDSSDKEEGTYNEEWEPPIPDTGHNQGWEPAEHGNDGDDADAEVLLDDQEARQQIEQHITQDSEDFVIIPYPDAQAGKPIPGQPTHGANTTYSIDAGSAANVYAPFASQMDWDIVKWAKLRGASSTAFTDLLEIDGLSEHLGLSYRNSKELNKMIDKDLPGRPKFLHEQIIVAGEAFNVFYRDIIKCIKALYSDPDFADFLVFAPEHHYADEDQTIRLFHDMHTGQWWWDTQVSTVLKPSRCTHILLAYLPTTRLEHITNKASRHCTIANLYHACMSCVLAPLNTAGNDRLVMSSGDGVCHCCHPLFTCFVGNYPKQLLATGVKAMECPKCDIPTDKFESNTTPFNIYDLHTVLDALAVIDEGDLAFVQACRAAAIKPIIHPFWEDLPYTNIYQAIMPDMLHQLYQGLIKHLLGWLAQACGAAETDAQCRRLPPNHHIRLFIKGITSLTRLSGTKHSQVCHFLLGIIIDIRLLGNLTSSRFLKAVCGFLNFLYLTQYPCHSSETLLLLDEALTLFHDNKEIFVDLRIRNNSNLPKLHAVHHYTSMIRIFGMTDNYNTEYTERLHIDLAKDAYHATNHKDKFTKMMQLLEQKEKILHHEQYIKWHLDGDHAPHQARPPDLCFNHTQKMTKHPSAKAVLIQTLITDYGTTYFREAFAWYIVQQQNPDNAMTRQRLENLAAGIHVPCQSVPVYHKIEWTSTDAQGHGDPLVTVDSIHAKPHRTALQVNAMAPAHFDTALINDGTVSDNVIAGLHVGQIHIIFSIPAVTTQLLFPPTHQPPKHLAYVEWFTPFPVTPDPRHGMYKISHVIKSGERVASIIPISNIVHSIHLIPKFRAVTPRHWTSHNVLEECHTFFVNCYIDRHTFVTLR</sequence>
<accession>A0AAD4E280</accession>
<keyword evidence="3" id="KW-1185">Reference proteome</keyword>
<evidence type="ECO:0000256" key="1">
    <source>
        <dbReference type="SAM" id="MobiDB-lite"/>
    </source>
</evidence>
<dbReference type="RefSeq" id="XP_041223965.1">
    <property type="nucleotide sequence ID" value="XM_041375356.1"/>
</dbReference>
<comment type="caution">
    <text evidence="2">The sequence shown here is derived from an EMBL/GenBank/DDBJ whole genome shotgun (WGS) entry which is preliminary data.</text>
</comment>
<protein>
    <submittedName>
        <fullName evidence="2">Uncharacterized protein</fullName>
    </submittedName>
</protein>
<gene>
    <name evidence="2" type="ORF">F5891DRAFT_955757</name>
</gene>
<evidence type="ECO:0000313" key="3">
    <source>
        <dbReference type="Proteomes" id="UP001195769"/>
    </source>
</evidence>
<feature type="region of interest" description="Disordered" evidence="1">
    <location>
        <begin position="1"/>
        <end position="79"/>
    </location>
</feature>
<reference evidence="2" key="1">
    <citation type="journal article" date="2020" name="New Phytol.">
        <title>Comparative genomics reveals dynamic genome evolution in host specialist ectomycorrhizal fungi.</title>
        <authorList>
            <person name="Lofgren L.A."/>
            <person name="Nguyen N.H."/>
            <person name="Vilgalys R."/>
            <person name="Ruytinx J."/>
            <person name="Liao H.L."/>
            <person name="Branco S."/>
            <person name="Kuo A."/>
            <person name="LaButti K."/>
            <person name="Lipzen A."/>
            <person name="Andreopoulos W."/>
            <person name="Pangilinan J."/>
            <person name="Riley R."/>
            <person name="Hundley H."/>
            <person name="Na H."/>
            <person name="Barry K."/>
            <person name="Grigoriev I.V."/>
            <person name="Stajich J.E."/>
            <person name="Kennedy P.G."/>
        </authorList>
    </citation>
    <scope>NUCLEOTIDE SEQUENCE</scope>
    <source>
        <strain evidence="2">FC203</strain>
    </source>
</reference>
<dbReference type="EMBL" id="JABBWK010000040">
    <property type="protein sequence ID" value="KAG1898389.1"/>
    <property type="molecule type" value="Genomic_DNA"/>
</dbReference>
<name>A0AAD4E280_9AGAM</name>
<dbReference type="AlphaFoldDB" id="A0AAD4E280"/>
<dbReference type="Pfam" id="PF18759">
    <property type="entry name" value="Plavaka"/>
    <property type="match status" value="2"/>
</dbReference>
<dbReference type="GeneID" id="64669654"/>
<feature type="compositionally biased region" description="Basic and acidic residues" evidence="1">
    <location>
        <begin position="36"/>
        <end position="48"/>
    </location>
</feature>
<dbReference type="InterPro" id="IPR041078">
    <property type="entry name" value="Plavaka"/>
</dbReference>
<evidence type="ECO:0000313" key="2">
    <source>
        <dbReference type="EMBL" id="KAG1898389.1"/>
    </source>
</evidence>
<proteinExistence type="predicted"/>